<keyword evidence="1" id="KW-0472">Membrane</keyword>
<dbReference type="RefSeq" id="WP_014011201.1">
    <property type="nucleotide sequence ID" value="NZ_BJNT01000013.1"/>
</dbReference>
<evidence type="ECO:0000313" key="2">
    <source>
        <dbReference type="EMBL" id="CUU67199.1"/>
    </source>
</evidence>
<gene>
    <name evidence="3" type="ORF">CVA01_17600</name>
    <name evidence="2" type="ORF">CVAR292_02557</name>
    <name evidence="4" type="ORF">DCL06_04990</name>
</gene>
<reference evidence="5" key="1">
    <citation type="submission" date="2015-11" db="EMBL/GenBank/DDBJ databases">
        <authorList>
            <person name="Dugat-Bony E."/>
        </authorList>
    </citation>
    <scope>NUCLEOTIDE SEQUENCE [LARGE SCALE GENOMIC DNA]</scope>
    <source>
        <strain evidence="5">Mu292</strain>
    </source>
</reference>
<proteinExistence type="predicted"/>
<reference evidence="2" key="2">
    <citation type="submission" date="2015-11" db="EMBL/GenBank/DDBJ databases">
        <authorList>
            <person name="Zhang Y."/>
            <person name="Guo Z."/>
        </authorList>
    </citation>
    <scope>NUCLEOTIDE SEQUENCE [LARGE SCALE GENOMIC DNA]</scope>
    <source>
        <strain evidence="2">Mu292</strain>
    </source>
</reference>
<evidence type="ECO:0000313" key="6">
    <source>
        <dbReference type="Proteomes" id="UP000260925"/>
    </source>
</evidence>
<dbReference type="Proteomes" id="UP000182498">
    <property type="component" value="Unassembled WGS sequence"/>
</dbReference>
<dbReference type="GeneID" id="82887890"/>
<dbReference type="OrthoDB" id="4881303at2"/>
<organism evidence="2 5">
    <name type="scientific">Corynebacterium variabile</name>
    <dbReference type="NCBI Taxonomy" id="1727"/>
    <lineage>
        <taxon>Bacteria</taxon>
        <taxon>Bacillati</taxon>
        <taxon>Actinomycetota</taxon>
        <taxon>Actinomycetes</taxon>
        <taxon>Mycobacteriales</taxon>
        <taxon>Corynebacteriaceae</taxon>
        <taxon>Corynebacterium</taxon>
    </lineage>
</organism>
<evidence type="ECO:0000313" key="5">
    <source>
        <dbReference type="Proteomes" id="UP000182498"/>
    </source>
</evidence>
<dbReference type="AlphaFoldDB" id="A0A0X2NQQ5"/>
<keyword evidence="1" id="KW-0812">Transmembrane</keyword>
<keyword evidence="1" id="KW-1133">Transmembrane helix</keyword>
<dbReference type="EMBL" id="DMDD01000112">
    <property type="protein sequence ID" value="HAF72346.1"/>
    <property type="molecule type" value="Genomic_DNA"/>
</dbReference>
<evidence type="ECO:0000313" key="3">
    <source>
        <dbReference type="EMBL" id="GEC86446.1"/>
    </source>
</evidence>
<evidence type="ECO:0000313" key="7">
    <source>
        <dbReference type="Proteomes" id="UP000319986"/>
    </source>
</evidence>
<dbReference type="EMBL" id="FAUH01000019">
    <property type="protein sequence ID" value="CUU67199.1"/>
    <property type="molecule type" value="Genomic_DNA"/>
</dbReference>
<dbReference type="EMBL" id="BJNT01000013">
    <property type="protein sequence ID" value="GEC86446.1"/>
    <property type="molecule type" value="Genomic_DNA"/>
</dbReference>
<feature type="transmembrane region" description="Helical" evidence="1">
    <location>
        <begin position="7"/>
        <end position="29"/>
    </location>
</feature>
<dbReference type="Proteomes" id="UP000260925">
    <property type="component" value="Unassembled WGS sequence"/>
</dbReference>
<evidence type="ECO:0000313" key="4">
    <source>
        <dbReference type="EMBL" id="HAF72346.1"/>
    </source>
</evidence>
<name>A0A0X2NQQ5_9CORY</name>
<feature type="transmembrane region" description="Helical" evidence="1">
    <location>
        <begin position="49"/>
        <end position="72"/>
    </location>
</feature>
<accession>A0A0X2NQQ5</accession>
<reference evidence="3 7" key="4">
    <citation type="submission" date="2019-06" db="EMBL/GenBank/DDBJ databases">
        <title>Whole genome shotgun sequence of Corynebacterium variabile NBRC 15286.</title>
        <authorList>
            <person name="Hosoyama A."/>
            <person name="Uohara A."/>
            <person name="Ohji S."/>
            <person name="Ichikawa N."/>
        </authorList>
    </citation>
    <scope>NUCLEOTIDE SEQUENCE [LARGE SCALE GENOMIC DNA]</scope>
    <source>
        <strain evidence="3 7">NBRC 15286</strain>
    </source>
</reference>
<evidence type="ECO:0000256" key="1">
    <source>
        <dbReference type="SAM" id="Phobius"/>
    </source>
</evidence>
<protein>
    <submittedName>
        <fullName evidence="2">Uncharacterized protein</fullName>
    </submittedName>
</protein>
<dbReference type="Proteomes" id="UP000319986">
    <property type="component" value="Unassembled WGS sequence"/>
</dbReference>
<sequence length="94" mass="9855">MELLSDLLQVIIAGIILGAGIPVLFGLGIRLSVPAQGVEGHPSQHIPGWQRAVAGLIFLVIIVAVVIGLLWITQGRLYDAFGWDIFGTGGSSGH</sequence>
<reference evidence="4 6" key="3">
    <citation type="journal article" date="2018" name="Nat. Biotechnol.">
        <title>A standardized bacterial taxonomy based on genome phylogeny substantially revises the tree of life.</title>
        <authorList>
            <person name="Parks D.H."/>
            <person name="Chuvochina M."/>
            <person name="Waite D.W."/>
            <person name="Rinke C."/>
            <person name="Skarshewski A."/>
            <person name="Chaumeil P.A."/>
            <person name="Hugenholtz P."/>
        </authorList>
    </citation>
    <scope>NUCLEOTIDE SEQUENCE [LARGE SCALE GENOMIC DNA]</scope>
    <source>
        <strain evidence="4">UBA9851</strain>
    </source>
</reference>
<keyword evidence="5" id="KW-1185">Reference proteome</keyword>